<dbReference type="NCBIfam" id="TIGR01549">
    <property type="entry name" value="HAD-SF-IA-v1"/>
    <property type="match status" value="1"/>
</dbReference>
<dbReference type="PRINTS" id="PR00413">
    <property type="entry name" value="HADHALOGNASE"/>
</dbReference>
<dbReference type="InterPro" id="IPR023214">
    <property type="entry name" value="HAD_sf"/>
</dbReference>
<reference evidence="4 5" key="1">
    <citation type="submission" date="2020-03" db="EMBL/GenBank/DDBJ databases">
        <title>Draft genome of Streptomyces sp. ventii, isolated from the Axial Seamount in the Pacific Ocean, and resequencing of the two type strains Streptomyces lonarensis strain NCL 716 and Streptomyces bohaiensis strain 11A07.</title>
        <authorList>
            <person name="Loughran R.M."/>
            <person name="Pfannmuller K.M."/>
            <person name="Wasson B.J."/>
            <person name="Deadmond M.C."/>
            <person name="Paddock B.E."/>
            <person name="Koyack M.J."/>
            <person name="Gallegos D.A."/>
            <person name="Mitchell E.A."/>
            <person name="Ushijima B."/>
            <person name="Saw J.H."/>
            <person name="Mcphail K.L."/>
            <person name="Videau P."/>
        </authorList>
    </citation>
    <scope>NUCLEOTIDE SEQUENCE [LARGE SCALE GENOMIC DNA]</scope>
    <source>
        <strain evidence="4 5">NCL716</strain>
    </source>
</reference>
<keyword evidence="5" id="KW-1185">Reference proteome</keyword>
<keyword evidence="3" id="KW-0460">Magnesium</keyword>
<dbReference type="InterPro" id="IPR006439">
    <property type="entry name" value="HAD-SF_hydro_IA"/>
</dbReference>
<dbReference type="InterPro" id="IPR036412">
    <property type="entry name" value="HAD-like_sf"/>
</dbReference>
<dbReference type="NCBIfam" id="TIGR01509">
    <property type="entry name" value="HAD-SF-IA-v3"/>
    <property type="match status" value="1"/>
</dbReference>
<dbReference type="AlphaFoldDB" id="A0A7X6HYJ7"/>
<dbReference type="Proteomes" id="UP000578686">
    <property type="component" value="Unassembled WGS sequence"/>
</dbReference>
<dbReference type="RefSeq" id="WP_167968947.1">
    <property type="nucleotide sequence ID" value="NZ_BHZG01000086.1"/>
</dbReference>
<evidence type="ECO:0000256" key="2">
    <source>
        <dbReference type="ARBA" id="ARBA00022801"/>
    </source>
</evidence>
<keyword evidence="2 4" id="KW-0378">Hydrolase</keyword>
<dbReference type="Pfam" id="PF00702">
    <property type="entry name" value="Hydrolase"/>
    <property type="match status" value="1"/>
</dbReference>
<organism evidence="4 5">
    <name type="scientific">Streptomyces lonarensis</name>
    <dbReference type="NCBI Taxonomy" id="700599"/>
    <lineage>
        <taxon>Bacteria</taxon>
        <taxon>Bacillati</taxon>
        <taxon>Actinomycetota</taxon>
        <taxon>Actinomycetes</taxon>
        <taxon>Kitasatosporales</taxon>
        <taxon>Streptomycetaceae</taxon>
        <taxon>Streptomyces</taxon>
    </lineage>
</organism>
<evidence type="ECO:0000256" key="1">
    <source>
        <dbReference type="ARBA" id="ARBA00001946"/>
    </source>
</evidence>
<dbReference type="GO" id="GO:0016787">
    <property type="term" value="F:hydrolase activity"/>
    <property type="evidence" value="ECO:0007669"/>
    <property type="project" value="UniProtKB-KW"/>
</dbReference>
<dbReference type="InterPro" id="IPR051400">
    <property type="entry name" value="HAD-like_hydrolase"/>
</dbReference>
<dbReference type="EMBL" id="JAAVJD010000045">
    <property type="protein sequence ID" value="NJQ05666.1"/>
    <property type="molecule type" value="Genomic_DNA"/>
</dbReference>
<sequence length="256" mass="27713">MPIRAVLWDIDDTLFDYSGAERAGVLRHLAAEGAVLTRSDAADAVRRWNEVMRLHYGRFVRGELTFGEQRRERVRGFLGELLADHEADAWFARYREHFEAEWRVFSDVLPALDAVEAAGMRQGLLSNSAAATQDHKLRRLGIRDRFEVLVCSDDLGCAKPDAAAFHAACMAMNLEPDEVAYVGDRWDTDAAAAAEAGLVGIWLDRSGASPEPGAATASRIAGLAELLPLLVEDGARRPAGPAPGASVDIGGAVLPH</sequence>
<evidence type="ECO:0000256" key="3">
    <source>
        <dbReference type="ARBA" id="ARBA00022842"/>
    </source>
</evidence>
<evidence type="ECO:0000313" key="4">
    <source>
        <dbReference type="EMBL" id="NJQ05666.1"/>
    </source>
</evidence>
<gene>
    <name evidence="4" type="ORF">HCN56_08790</name>
</gene>
<comment type="caution">
    <text evidence="4">The sequence shown here is derived from an EMBL/GenBank/DDBJ whole genome shotgun (WGS) entry which is preliminary data.</text>
</comment>
<comment type="cofactor">
    <cofactor evidence="1">
        <name>Mg(2+)</name>
        <dbReference type="ChEBI" id="CHEBI:18420"/>
    </cofactor>
</comment>
<dbReference type="PANTHER" id="PTHR46470:SF4">
    <property type="entry name" value="5-AMINO-6-(5-PHOSPHO-D-RIBITYLAMINO)URACIL PHOSPHATASE YIGB"/>
    <property type="match status" value="1"/>
</dbReference>
<dbReference type="PANTHER" id="PTHR46470">
    <property type="entry name" value="N-ACYLNEURAMINATE-9-PHOSPHATASE"/>
    <property type="match status" value="1"/>
</dbReference>
<protein>
    <submittedName>
        <fullName evidence="4">HAD family hydrolase</fullName>
    </submittedName>
</protein>
<dbReference type="SFLD" id="SFLDS00003">
    <property type="entry name" value="Haloacid_Dehalogenase"/>
    <property type="match status" value="1"/>
</dbReference>
<proteinExistence type="predicted"/>
<name>A0A7X6HYJ7_9ACTN</name>
<dbReference type="SUPFAM" id="SSF56784">
    <property type="entry name" value="HAD-like"/>
    <property type="match status" value="1"/>
</dbReference>
<dbReference type="Gene3D" id="3.40.50.1000">
    <property type="entry name" value="HAD superfamily/HAD-like"/>
    <property type="match status" value="1"/>
</dbReference>
<dbReference type="SFLD" id="SFLDG01129">
    <property type="entry name" value="C1.5:_HAD__Beta-PGM__Phosphata"/>
    <property type="match status" value="1"/>
</dbReference>
<evidence type="ECO:0000313" key="5">
    <source>
        <dbReference type="Proteomes" id="UP000578686"/>
    </source>
</evidence>
<accession>A0A7X6HYJ7</accession>
<dbReference type="GO" id="GO:0044281">
    <property type="term" value="P:small molecule metabolic process"/>
    <property type="evidence" value="ECO:0007669"/>
    <property type="project" value="UniProtKB-ARBA"/>
</dbReference>
<dbReference type="Gene3D" id="1.20.120.1600">
    <property type="match status" value="1"/>
</dbReference>